<evidence type="ECO:0000313" key="2">
    <source>
        <dbReference type="Proteomes" id="UP000886523"/>
    </source>
</evidence>
<dbReference type="Proteomes" id="UP000886523">
    <property type="component" value="Unassembled WGS sequence"/>
</dbReference>
<keyword evidence="2" id="KW-1185">Reference proteome</keyword>
<reference evidence="1" key="1">
    <citation type="journal article" date="2020" name="Nat. Commun.">
        <title>Large-scale genome sequencing of mycorrhizal fungi provides insights into the early evolution of symbiotic traits.</title>
        <authorList>
            <person name="Miyauchi S."/>
            <person name="Kiss E."/>
            <person name="Kuo A."/>
            <person name="Drula E."/>
            <person name="Kohler A."/>
            <person name="Sanchez-Garcia M."/>
            <person name="Morin E."/>
            <person name="Andreopoulos B."/>
            <person name="Barry K.W."/>
            <person name="Bonito G."/>
            <person name="Buee M."/>
            <person name="Carver A."/>
            <person name="Chen C."/>
            <person name="Cichocki N."/>
            <person name="Clum A."/>
            <person name="Culley D."/>
            <person name="Crous P.W."/>
            <person name="Fauchery L."/>
            <person name="Girlanda M."/>
            <person name="Hayes R.D."/>
            <person name="Keri Z."/>
            <person name="LaButti K."/>
            <person name="Lipzen A."/>
            <person name="Lombard V."/>
            <person name="Magnuson J."/>
            <person name="Maillard F."/>
            <person name="Murat C."/>
            <person name="Nolan M."/>
            <person name="Ohm R.A."/>
            <person name="Pangilinan J."/>
            <person name="Pereira M.F."/>
            <person name="Perotto S."/>
            <person name="Peter M."/>
            <person name="Pfister S."/>
            <person name="Riley R."/>
            <person name="Sitrit Y."/>
            <person name="Stielow J.B."/>
            <person name="Szollosi G."/>
            <person name="Zifcakova L."/>
            <person name="Stursova M."/>
            <person name="Spatafora J.W."/>
            <person name="Tedersoo L."/>
            <person name="Vaario L.M."/>
            <person name="Yamada A."/>
            <person name="Yan M."/>
            <person name="Wang P."/>
            <person name="Xu J."/>
            <person name="Bruns T."/>
            <person name="Baldrian P."/>
            <person name="Vilgalys R."/>
            <person name="Dunand C."/>
            <person name="Henrissat B."/>
            <person name="Grigoriev I.V."/>
            <person name="Hibbett D."/>
            <person name="Nagy L.G."/>
            <person name="Martin F.M."/>
        </authorList>
    </citation>
    <scope>NUCLEOTIDE SEQUENCE</scope>
    <source>
        <strain evidence="1">UP504</strain>
    </source>
</reference>
<gene>
    <name evidence="1" type="ORF">BS47DRAFT_1369345</name>
</gene>
<proteinExistence type="predicted"/>
<protein>
    <submittedName>
        <fullName evidence="1">Uncharacterized protein</fullName>
    </submittedName>
</protein>
<comment type="caution">
    <text evidence="1">The sequence shown here is derived from an EMBL/GenBank/DDBJ whole genome shotgun (WGS) entry which is preliminary data.</text>
</comment>
<evidence type="ECO:0000313" key="1">
    <source>
        <dbReference type="EMBL" id="KAF9503697.1"/>
    </source>
</evidence>
<dbReference type="AlphaFoldDB" id="A0A9P6AD61"/>
<name>A0A9P6AD61_9AGAM</name>
<organism evidence="1 2">
    <name type="scientific">Hydnum rufescens UP504</name>
    <dbReference type="NCBI Taxonomy" id="1448309"/>
    <lineage>
        <taxon>Eukaryota</taxon>
        <taxon>Fungi</taxon>
        <taxon>Dikarya</taxon>
        <taxon>Basidiomycota</taxon>
        <taxon>Agaricomycotina</taxon>
        <taxon>Agaricomycetes</taxon>
        <taxon>Cantharellales</taxon>
        <taxon>Hydnaceae</taxon>
        <taxon>Hydnum</taxon>
    </lineage>
</organism>
<accession>A0A9P6AD61</accession>
<sequence length="351" mass="40236">MVTKTMDPRKRDSFVCEDEPMPLCDVFGQEKPLHHDALLDHRIPNTEVPSNFANSLELYGSFPEYDSIPFAVPQCLPPPPMPTLLLPPTPLLLPSSPFEFQRGHKKNKTHKKSNPKAKLNTYHAYPALRQAIEARESNHHKNIESIHTSYYDKRETDLSDLMKILELLHCMLDSQEFEITSINKAAAALVCSSESLDVERRKLSEKEVDIGRHHRDSLELYAQSSANLCHSQSEKFSHIFTLAADIVSQEEDNTNPFLAFQLHCRFAPHLINLTRAIVMPHMTMSTFSPSTDSIGYYCNIIQDLQLKLFESEWTQLKGERNEYEFADLPWTLPSSPDCKFVKFDSNEDNGW</sequence>
<dbReference type="EMBL" id="MU129314">
    <property type="protein sequence ID" value="KAF9503697.1"/>
    <property type="molecule type" value="Genomic_DNA"/>
</dbReference>